<dbReference type="PANTHER" id="PTHR43615">
    <property type="entry name" value="PHOSPHOENOLPYRUVATE SYNTHASE-RELATED"/>
    <property type="match status" value="1"/>
</dbReference>
<dbReference type="InterPro" id="IPR002192">
    <property type="entry name" value="PPDK_AMP/ATP-bd"/>
</dbReference>
<dbReference type="Gene3D" id="3.50.30.10">
    <property type="entry name" value="Phosphohistidine domain"/>
    <property type="match status" value="1"/>
</dbReference>
<dbReference type="InterPro" id="IPR051549">
    <property type="entry name" value="PEP_Utilizing_Enz"/>
</dbReference>
<feature type="region of interest" description="Disordered" evidence="1">
    <location>
        <begin position="1"/>
        <end position="20"/>
    </location>
</feature>
<name>A0ABU0PNM4_9MICC</name>
<evidence type="ECO:0000313" key="5">
    <source>
        <dbReference type="Proteomes" id="UP001236806"/>
    </source>
</evidence>
<evidence type="ECO:0000313" key="4">
    <source>
        <dbReference type="EMBL" id="MDQ0675585.1"/>
    </source>
</evidence>
<organism evidence="4 5">
    <name type="scientific">Pseudarthrobacter siccitolerans</name>
    <dbReference type="NCBI Taxonomy" id="861266"/>
    <lineage>
        <taxon>Bacteria</taxon>
        <taxon>Bacillati</taxon>
        <taxon>Actinomycetota</taxon>
        <taxon>Actinomycetes</taxon>
        <taxon>Micrococcales</taxon>
        <taxon>Micrococcaceae</taxon>
        <taxon>Pseudarthrobacter</taxon>
    </lineage>
</organism>
<dbReference type="InterPro" id="IPR036637">
    <property type="entry name" value="Phosphohistidine_dom_sf"/>
</dbReference>
<feature type="domain" description="Pyruvate phosphate dikinase AMP/ATP-binding" evidence="3">
    <location>
        <begin position="37"/>
        <end position="340"/>
    </location>
</feature>
<accession>A0ABU0PNM4</accession>
<dbReference type="SUPFAM" id="SSF52009">
    <property type="entry name" value="Phosphohistidine domain"/>
    <property type="match status" value="1"/>
</dbReference>
<keyword evidence="5" id="KW-1185">Reference proteome</keyword>
<evidence type="ECO:0000259" key="3">
    <source>
        <dbReference type="Pfam" id="PF01326"/>
    </source>
</evidence>
<dbReference type="Proteomes" id="UP001236806">
    <property type="component" value="Unassembled WGS sequence"/>
</dbReference>
<feature type="region of interest" description="Disordered" evidence="1">
    <location>
        <begin position="272"/>
        <end position="292"/>
    </location>
</feature>
<evidence type="ECO:0000259" key="2">
    <source>
        <dbReference type="Pfam" id="PF00391"/>
    </source>
</evidence>
<keyword evidence="4" id="KW-0808">Transferase</keyword>
<dbReference type="PANTHER" id="PTHR43615:SF1">
    <property type="entry name" value="PPDK_N DOMAIN-CONTAINING PROTEIN"/>
    <property type="match status" value="1"/>
</dbReference>
<dbReference type="Gene3D" id="3.30.1490.20">
    <property type="entry name" value="ATP-grasp fold, A domain"/>
    <property type="match status" value="1"/>
</dbReference>
<dbReference type="GO" id="GO:0016740">
    <property type="term" value="F:transferase activity"/>
    <property type="evidence" value="ECO:0007669"/>
    <property type="project" value="UniProtKB-KW"/>
</dbReference>
<dbReference type="Gene3D" id="3.30.470.20">
    <property type="entry name" value="ATP-grasp fold, B domain"/>
    <property type="match status" value="1"/>
</dbReference>
<feature type="domain" description="PEP-utilising enzyme mobile" evidence="2">
    <location>
        <begin position="849"/>
        <end position="919"/>
    </location>
</feature>
<comment type="caution">
    <text evidence="4">The sequence shown here is derived from an EMBL/GenBank/DDBJ whole genome shotgun (WGS) entry which is preliminary data.</text>
</comment>
<dbReference type="Pfam" id="PF00391">
    <property type="entry name" value="PEP-utilizers"/>
    <property type="match status" value="1"/>
</dbReference>
<dbReference type="Pfam" id="PF01326">
    <property type="entry name" value="PPDK_N"/>
    <property type="match status" value="1"/>
</dbReference>
<protein>
    <submittedName>
        <fullName evidence="4">Phosphohistidine swiveling domain-containing protein</fullName>
        <ecNumber evidence="4">2.7.9.6</ecNumber>
    </submittedName>
</protein>
<evidence type="ECO:0000256" key="1">
    <source>
        <dbReference type="SAM" id="MobiDB-lite"/>
    </source>
</evidence>
<reference evidence="4 5" key="1">
    <citation type="submission" date="2023-07" db="EMBL/GenBank/DDBJ databases">
        <title>Comparative genomics of wheat-associated soil bacteria to identify genetic determinants of phenazine resistance.</title>
        <authorList>
            <person name="Mouncey N."/>
        </authorList>
    </citation>
    <scope>NUCLEOTIDE SEQUENCE [LARGE SCALE GENOMIC DNA]</scope>
    <source>
        <strain evidence="4 5">W1I3</strain>
    </source>
</reference>
<dbReference type="InterPro" id="IPR013815">
    <property type="entry name" value="ATP_grasp_subdomain_1"/>
</dbReference>
<dbReference type="EMBL" id="JAUSXB010000001">
    <property type="protein sequence ID" value="MDQ0675585.1"/>
    <property type="molecule type" value="Genomic_DNA"/>
</dbReference>
<dbReference type="EC" id="2.7.9.6" evidence="4"/>
<dbReference type="RefSeq" id="WP_373427049.1">
    <property type="nucleotide sequence ID" value="NZ_JAUSXB010000001.1"/>
</dbReference>
<proteinExistence type="predicted"/>
<sequence>MAAYYSGEAGQQPRQPGGESGHALVVRLSHLDRSMLPLVGGKAANLGELITAGLPVPDGFCLTTEAYKEATATVHDGVLRQLGDLQKALQGKASQASELAAMAGRAREAIRGAPVPPNITEAVEQAYLALGQETPVAVRSSATAEDLPFASFAGQQDTYLNIIGTDAVLEAVRNCWASLWTDRAVAYRAALGIAPREVAIAVVIQRMVDAAAAGVMFTANPLTGRRREAVIDAAPGLGEAVVSGAVNPDHFVVDTATKRVLERKLGDKRVAIRTRPGGGTETHSVQGGADASSLSDGQALELAALGLQAERHFGAPQDTEWAVDTTGALWLTQSRPITTLYPVPESRSAAGGGTRVYLCFSLAQGLTRPLTPMGLASLRLIGSSVARAAGFAVPDPRRGPSPYAEAAQRAYVDVTTPVRSTAGRRILPRVFDVMEARSATVLRQVFEDPRFSVTRRTPFGLLRHVLPAAVHARVPETVLRGLLMPKAALRRVDRFTRQFAGHLELDAGAGPLERLDHAEQLLGSQLFTIVPAILPLPALGFAALWAAGKLLGGAGRGEELQKVLRGLPQNVTTEMDLELWRLASAMKDDREAREALKTREPSRLAADFRGGSLPPVLHAGLARFLARYGHRAVAEIDVGMPRWSDDPTYILGVLANYLRLTDPDMAPDAQFSRAAAEAEAAVDRLAAEARTRGRLRGLLVRAALERTRLFAGLRELPKYQLVLGLAEVRKQLALVGAGLAADGRLDSGEDVFFLEFDELRQALSRSNAAGTGQHRNLRELVGERRAAYSSELGRRHIPRVLLSDGTEPEVLYAARAGTAGGALSGSPASAGSVTAPARVILDPVGAHLEPGEILVAPSTDPGWTPLFLTAGGLVMEMGGPNSHGAVVAREYGIPAVVGVPEATIRLTTGQKITVDGGAGTVVPT</sequence>
<dbReference type="SUPFAM" id="SSF56059">
    <property type="entry name" value="Glutathione synthetase ATP-binding domain-like"/>
    <property type="match status" value="1"/>
</dbReference>
<dbReference type="InterPro" id="IPR008279">
    <property type="entry name" value="PEP-util_enz_mobile_dom"/>
</dbReference>
<gene>
    <name evidence="4" type="ORF">QFZ36_003146</name>
</gene>